<evidence type="ECO:0000313" key="1">
    <source>
        <dbReference type="EMBL" id="KAJ1101036.1"/>
    </source>
</evidence>
<organism evidence="1 2">
    <name type="scientific">Pleurodeles waltl</name>
    <name type="common">Iberian ribbed newt</name>
    <dbReference type="NCBI Taxonomy" id="8319"/>
    <lineage>
        <taxon>Eukaryota</taxon>
        <taxon>Metazoa</taxon>
        <taxon>Chordata</taxon>
        <taxon>Craniata</taxon>
        <taxon>Vertebrata</taxon>
        <taxon>Euteleostomi</taxon>
        <taxon>Amphibia</taxon>
        <taxon>Batrachia</taxon>
        <taxon>Caudata</taxon>
        <taxon>Salamandroidea</taxon>
        <taxon>Salamandridae</taxon>
        <taxon>Pleurodelinae</taxon>
        <taxon>Pleurodeles</taxon>
    </lineage>
</organism>
<keyword evidence="2" id="KW-1185">Reference proteome</keyword>
<sequence>MGGQPSVTAADESKPCHGAIELLCLFPTQGGSGCSVCRSPTSLFRRPAVPALAFWLGTPGSCCPSAAAAIAPGSNPDCFRAKPQYEKCCIPKQNISTASRTSARPLPVSVASRGA</sequence>
<gene>
    <name evidence="1" type="ORF">NDU88_006110</name>
</gene>
<comment type="caution">
    <text evidence="1">The sequence shown here is derived from an EMBL/GenBank/DDBJ whole genome shotgun (WGS) entry which is preliminary data.</text>
</comment>
<protein>
    <submittedName>
        <fullName evidence="1">Uncharacterized protein</fullName>
    </submittedName>
</protein>
<dbReference type="AlphaFoldDB" id="A0AAV7MCH9"/>
<evidence type="ECO:0000313" key="2">
    <source>
        <dbReference type="Proteomes" id="UP001066276"/>
    </source>
</evidence>
<dbReference type="EMBL" id="JANPWB010000014">
    <property type="protein sequence ID" value="KAJ1101036.1"/>
    <property type="molecule type" value="Genomic_DNA"/>
</dbReference>
<dbReference type="Proteomes" id="UP001066276">
    <property type="component" value="Chromosome 10"/>
</dbReference>
<reference evidence="1" key="1">
    <citation type="journal article" date="2022" name="bioRxiv">
        <title>Sequencing and chromosome-scale assembly of the giantPleurodeles waltlgenome.</title>
        <authorList>
            <person name="Brown T."/>
            <person name="Elewa A."/>
            <person name="Iarovenko S."/>
            <person name="Subramanian E."/>
            <person name="Araus A.J."/>
            <person name="Petzold A."/>
            <person name="Susuki M."/>
            <person name="Suzuki K.-i.T."/>
            <person name="Hayashi T."/>
            <person name="Toyoda A."/>
            <person name="Oliveira C."/>
            <person name="Osipova E."/>
            <person name="Leigh N.D."/>
            <person name="Simon A."/>
            <person name="Yun M.H."/>
        </authorList>
    </citation>
    <scope>NUCLEOTIDE SEQUENCE</scope>
    <source>
        <strain evidence="1">20211129_DDA</strain>
        <tissue evidence="1">Liver</tissue>
    </source>
</reference>
<name>A0AAV7MCH9_PLEWA</name>
<proteinExistence type="predicted"/>
<accession>A0AAV7MCH9</accession>